<evidence type="ECO:0000313" key="2">
    <source>
        <dbReference type="Proteomes" id="UP000663881"/>
    </source>
</evidence>
<protein>
    <submittedName>
        <fullName evidence="1">Uncharacterized protein</fullName>
    </submittedName>
</protein>
<accession>A0A820MJL8</accession>
<comment type="caution">
    <text evidence="1">The sequence shown here is derived from an EMBL/GenBank/DDBJ whole genome shotgun (WGS) entry which is preliminary data.</text>
</comment>
<reference evidence="1" key="1">
    <citation type="submission" date="2021-02" db="EMBL/GenBank/DDBJ databases">
        <authorList>
            <person name="Nowell W R."/>
        </authorList>
    </citation>
    <scope>NUCLEOTIDE SEQUENCE</scope>
</reference>
<organism evidence="1 2">
    <name type="scientific">Adineta steineri</name>
    <dbReference type="NCBI Taxonomy" id="433720"/>
    <lineage>
        <taxon>Eukaryota</taxon>
        <taxon>Metazoa</taxon>
        <taxon>Spiralia</taxon>
        <taxon>Gnathifera</taxon>
        <taxon>Rotifera</taxon>
        <taxon>Eurotatoria</taxon>
        <taxon>Bdelloidea</taxon>
        <taxon>Adinetida</taxon>
        <taxon>Adinetidae</taxon>
        <taxon>Adineta</taxon>
    </lineage>
</organism>
<gene>
    <name evidence="1" type="ORF">OKA104_LOCUS49966</name>
</gene>
<evidence type="ECO:0000313" key="1">
    <source>
        <dbReference type="EMBL" id="CAF4373515.1"/>
    </source>
</evidence>
<dbReference type="EMBL" id="CAJOAY010024295">
    <property type="protein sequence ID" value="CAF4373515.1"/>
    <property type="molecule type" value="Genomic_DNA"/>
</dbReference>
<name>A0A820MJL8_9BILA</name>
<proteinExistence type="predicted"/>
<dbReference type="AlphaFoldDB" id="A0A820MJL8"/>
<dbReference type="Proteomes" id="UP000663881">
    <property type="component" value="Unassembled WGS sequence"/>
</dbReference>
<sequence length="75" mass="8326">HSNICNDPIHLNGRQQKSSIYCSSCSIHIGGYTSSPIIQLDIPTLTQITGIFVQNHNENQETSPVCTIKNIIFQN</sequence>
<feature type="non-terminal residue" evidence="1">
    <location>
        <position position="1"/>
    </location>
</feature>